<dbReference type="GO" id="GO:0003700">
    <property type="term" value="F:DNA-binding transcription factor activity"/>
    <property type="evidence" value="ECO:0007669"/>
    <property type="project" value="TreeGrafter"/>
</dbReference>
<accession>A0A2P8E2P2</accession>
<evidence type="ECO:0000256" key="4">
    <source>
        <dbReference type="PROSITE-ProRule" id="PRU00335"/>
    </source>
</evidence>
<sequence>MAVTVILDGACYCLGIMSEKQRDLRERTRRAVRNEIAEAANELFVERGFEATTIDDIAAAVGMSQRSVFRYFSSKEEVVLGKFDLVVDDMLAALRARPADEAVWTSLRRVFDVLTSLAEMPGSVRMVEPIHRMVFETPVLLAGYLQKLQHMQDAVVAELMDRAEAAGTPYAADDPTPRALTAAAFGCLVAAQHSWLASGAQGSFTDAVDRAMATVGPRA</sequence>
<evidence type="ECO:0000313" key="7">
    <source>
        <dbReference type="Proteomes" id="UP000243528"/>
    </source>
</evidence>
<evidence type="ECO:0000256" key="1">
    <source>
        <dbReference type="ARBA" id="ARBA00023015"/>
    </source>
</evidence>
<evidence type="ECO:0000256" key="3">
    <source>
        <dbReference type="ARBA" id="ARBA00023163"/>
    </source>
</evidence>
<dbReference type="Gene3D" id="1.10.10.60">
    <property type="entry name" value="Homeodomain-like"/>
    <property type="match status" value="1"/>
</dbReference>
<evidence type="ECO:0000313" key="6">
    <source>
        <dbReference type="EMBL" id="PSL03657.1"/>
    </source>
</evidence>
<dbReference type="Pfam" id="PF00440">
    <property type="entry name" value="TetR_N"/>
    <property type="match status" value="1"/>
</dbReference>
<dbReference type="Proteomes" id="UP000243528">
    <property type="component" value="Unassembled WGS sequence"/>
</dbReference>
<name>A0A2P8E2P2_9ACTN</name>
<keyword evidence="7" id="KW-1185">Reference proteome</keyword>
<keyword evidence="2 4" id="KW-0238">DNA-binding</keyword>
<dbReference type="EMBL" id="PYGE01000007">
    <property type="protein sequence ID" value="PSL03657.1"/>
    <property type="molecule type" value="Genomic_DNA"/>
</dbReference>
<dbReference type="OrthoDB" id="956698at2"/>
<dbReference type="PANTHER" id="PTHR30055">
    <property type="entry name" value="HTH-TYPE TRANSCRIPTIONAL REGULATOR RUTR"/>
    <property type="match status" value="1"/>
</dbReference>
<gene>
    <name evidence="6" type="ORF">CLV30_107138</name>
</gene>
<dbReference type="PROSITE" id="PS50977">
    <property type="entry name" value="HTH_TETR_2"/>
    <property type="match status" value="1"/>
</dbReference>
<organism evidence="6 7">
    <name type="scientific">Haloactinopolyspora alba</name>
    <dbReference type="NCBI Taxonomy" id="648780"/>
    <lineage>
        <taxon>Bacteria</taxon>
        <taxon>Bacillati</taxon>
        <taxon>Actinomycetota</taxon>
        <taxon>Actinomycetes</taxon>
        <taxon>Jiangellales</taxon>
        <taxon>Jiangellaceae</taxon>
        <taxon>Haloactinopolyspora</taxon>
    </lineage>
</organism>
<proteinExistence type="predicted"/>
<dbReference type="Pfam" id="PF17754">
    <property type="entry name" value="TetR_C_14"/>
    <property type="match status" value="1"/>
</dbReference>
<comment type="caution">
    <text evidence="6">The sequence shown here is derived from an EMBL/GenBank/DDBJ whole genome shotgun (WGS) entry which is preliminary data.</text>
</comment>
<dbReference type="PRINTS" id="PR00455">
    <property type="entry name" value="HTHTETR"/>
</dbReference>
<dbReference type="InterPro" id="IPR009057">
    <property type="entry name" value="Homeodomain-like_sf"/>
</dbReference>
<dbReference type="Gene3D" id="1.10.357.10">
    <property type="entry name" value="Tetracycline Repressor, domain 2"/>
    <property type="match status" value="1"/>
</dbReference>
<dbReference type="PANTHER" id="PTHR30055:SF234">
    <property type="entry name" value="HTH-TYPE TRANSCRIPTIONAL REGULATOR BETI"/>
    <property type="match status" value="1"/>
</dbReference>
<feature type="domain" description="HTH tetR-type" evidence="5">
    <location>
        <begin position="30"/>
        <end position="90"/>
    </location>
</feature>
<dbReference type="GO" id="GO:0000976">
    <property type="term" value="F:transcription cis-regulatory region binding"/>
    <property type="evidence" value="ECO:0007669"/>
    <property type="project" value="TreeGrafter"/>
</dbReference>
<reference evidence="6 7" key="1">
    <citation type="submission" date="2018-03" db="EMBL/GenBank/DDBJ databases">
        <title>Genomic Encyclopedia of Archaeal and Bacterial Type Strains, Phase II (KMG-II): from individual species to whole genera.</title>
        <authorList>
            <person name="Goeker M."/>
        </authorList>
    </citation>
    <scope>NUCLEOTIDE SEQUENCE [LARGE SCALE GENOMIC DNA]</scope>
    <source>
        <strain evidence="6 7">DSM 45211</strain>
    </source>
</reference>
<dbReference type="SUPFAM" id="SSF46689">
    <property type="entry name" value="Homeodomain-like"/>
    <property type="match status" value="1"/>
</dbReference>
<keyword evidence="1" id="KW-0805">Transcription regulation</keyword>
<dbReference type="InterPro" id="IPR041347">
    <property type="entry name" value="MftR_C"/>
</dbReference>
<dbReference type="AlphaFoldDB" id="A0A2P8E2P2"/>
<keyword evidence="3" id="KW-0804">Transcription</keyword>
<dbReference type="InterPro" id="IPR001647">
    <property type="entry name" value="HTH_TetR"/>
</dbReference>
<protein>
    <submittedName>
        <fullName evidence="6">TetR family transcriptional regulator</fullName>
    </submittedName>
</protein>
<dbReference type="InterPro" id="IPR050109">
    <property type="entry name" value="HTH-type_TetR-like_transc_reg"/>
</dbReference>
<feature type="DNA-binding region" description="H-T-H motif" evidence="4">
    <location>
        <begin position="53"/>
        <end position="72"/>
    </location>
</feature>
<evidence type="ECO:0000259" key="5">
    <source>
        <dbReference type="PROSITE" id="PS50977"/>
    </source>
</evidence>
<evidence type="ECO:0000256" key="2">
    <source>
        <dbReference type="ARBA" id="ARBA00023125"/>
    </source>
</evidence>